<gene>
    <name evidence="1" type="ORF">dnm_057990</name>
</gene>
<keyword evidence="2" id="KW-1185">Reference proteome</keyword>
<evidence type="ECO:0000313" key="1">
    <source>
        <dbReference type="EMBL" id="QTA89742.1"/>
    </source>
</evidence>
<name>A0A975GQC5_9BACT</name>
<reference evidence="1" key="1">
    <citation type="journal article" date="2021" name="Microb. Physiol.">
        <title>Proteogenomic Insights into the Physiology of Marine, Sulfate-Reducing, Filamentous Desulfonema limicola and Desulfonema magnum.</title>
        <authorList>
            <person name="Schnaars V."/>
            <person name="Wohlbrand L."/>
            <person name="Scheve S."/>
            <person name="Hinrichs C."/>
            <person name="Reinhardt R."/>
            <person name="Rabus R."/>
        </authorList>
    </citation>
    <scope>NUCLEOTIDE SEQUENCE</scope>
    <source>
        <strain evidence="1">4be13</strain>
    </source>
</reference>
<accession>A0A975GQC5</accession>
<evidence type="ECO:0000313" key="2">
    <source>
        <dbReference type="Proteomes" id="UP000663722"/>
    </source>
</evidence>
<sequence>MLFTEQKQESVQQLFHEILLSTRIHIKFFDNLSDTGRDIVY</sequence>
<organism evidence="1 2">
    <name type="scientific">Desulfonema magnum</name>
    <dbReference type="NCBI Taxonomy" id="45655"/>
    <lineage>
        <taxon>Bacteria</taxon>
        <taxon>Pseudomonadati</taxon>
        <taxon>Thermodesulfobacteriota</taxon>
        <taxon>Desulfobacteria</taxon>
        <taxon>Desulfobacterales</taxon>
        <taxon>Desulfococcaceae</taxon>
        <taxon>Desulfonema</taxon>
    </lineage>
</organism>
<protein>
    <submittedName>
        <fullName evidence="1">Uncharacterized protein</fullName>
    </submittedName>
</protein>
<proteinExistence type="predicted"/>
<dbReference type="Proteomes" id="UP000663722">
    <property type="component" value="Chromosome"/>
</dbReference>
<dbReference type="KEGG" id="dmm:dnm_057990"/>
<dbReference type="AlphaFoldDB" id="A0A975GQC5"/>
<dbReference type="EMBL" id="CP061800">
    <property type="protein sequence ID" value="QTA89742.1"/>
    <property type="molecule type" value="Genomic_DNA"/>
</dbReference>